<keyword evidence="3" id="KW-1185">Reference proteome</keyword>
<dbReference type="GO" id="GO:1902388">
    <property type="term" value="F:ceramide 1-phosphate transfer activity"/>
    <property type="evidence" value="ECO:0007669"/>
    <property type="project" value="TreeGrafter"/>
</dbReference>
<feature type="domain" description="Glycolipid transfer protein" evidence="1">
    <location>
        <begin position="130"/>
        <end position="253"/>
    </location>
</feature>
<reference evidence="2 3" key="1">
    <citation type="submission" date="2019-05" db="EMBL/GenBank/DDBJ databases">
        <title>Mikania micrantha, genome provides insights into the molecular mechanism of rapid growth.</title>
        <authorList>
            <person name="Liu B."/>
        </authorList>
    </citation>
    <scope>NUCLEOTIDE SEQUENCE [LARGE SCALE GENOMIC DNA]</scope>
    <source>
        <strain evidence="2">NLD-2019</strain>
        <tissue evidence="2">Leaf</tissue>
    </source>
</reference>
<evidence type="ECO:0000259" key="1">
    <source>
        <dbReference type="Pfam" id="PF08718"/>
    </source>
</evidence>
<dbReference type="SUPFAM" id="SSF110004">
    <property type="entry name" value="Glycolipid transfer protein, GLTP"/>
    <property type="match status" value="1"/>
</dbReference>
<proteinExistence type="predicted"/>
<name>A0A5N6PBG3_9ASTR</name>
<protein>
    <recommendedName>
        <fullName evidence="1">Glycolipid transfer protein domain-containing protein</fullName>
    </recommendedName>
</protein>
<dbReference type="Pfam" id="PF08718">
    <property type="entry name" value="GLTP"/>
    <property type="match status" value="1"/>
</dbReference>
<dbReference type="Proteomes" id="UP000326396">
    <property type="component" value="Linkage Group LG13"/>
</dbReference>
<dbReference type="InterPro" id="IPR014830">
    <property type="entry name" value="Glycolipid_transfer_prot_dom"/>
</dbReference>
<evidence type="ECO:0000313" key="2">
    <source>
        <dbReference type="EMBL" id="KAD6119415.1"/>
    </source>
</evidence>
<dbReference type="PANTHER" id="PTHR10219:SF34">
    <property type="entry name" value="GLYCOLIPID TRANSFER PROTEIN 3"/>
    <property type="match status" value="1"/>
</dbReference>
<dbReference type="Gene3D" id="1.10.3520.10">
    <property type="entry name" value="Glycolipid transfer protein"/>
    <property type="match status" value="1"/>
</dbReference>
<dbReference type="GO" id="GO:0005829">
    <property type="term" value="C:cytosol"/>
    <property type="evidence" value="ECO:0007669"/>
    <property type="project" value="TreeGrafter"/>
</dbReference>
<comment type="caution">
    <text evidence="2">The sequence shown here is derived from an EMBL/GenBank/DDBJ whole genome shotgun (WGS) entry which is preliminary data.</text>
</comment>
<dbReference type="PANTHER" id="PTHR10219">
    <property type="entry name" value="GLYCOLIPID TRANSFER PROTEIN-RELATED"/>
    <property type="match status" value="1"/>
</dbReference>
<dbReference type="GO" id="GO:0016020">
    <property type="term" value="C:membrane"/>
    <property type="evidence" value="ECO:0007669"/>
    <property type="project" value="TreeGrafter"/>
</dbReference>
<sequence length="296" mass="34507">MPRRTNTRKCYAVADDWDRTVATWPAFDFCQDGLSNRYNFKQHRSPVAMKLRVCPDDCLLQPIRLTYQAVQLFFALLQIIRRLTPIYPLNPSLLSATSFSIFLVHTYIHIYIHTYIHGLFCLQIEEHEKDKIGPTMVVLRQDINRNIQRLEKMQESDPKHYSNVVEILKKEANEGTSKKVTSSSKAFLWLTRSLNFTVNLLELIEKNTKVDMEQAVEEAYESTLKPWHGWISSTAYRVARKLIPDNKTMIEILVSESKDEETLKHDIKTFTTLLIPLLDEIRSILETYGLDRLKAT</sequence>
<organism evidence="2 3">
    <name type="scientific">Mikania micrantha</name>
    <name type="common">bitter vine</name>
    <dbReference type="NCBI Taxonomy" id="192012"/>
    <lineage>
        <taxon>Eukaryota</taxon>
        <taxon>Viridiplantae</taxon>
        <taxon>Streptophyta</taxon>
        <taxon>Embryophyta</taxon>
        <taxon>Tracheophyta</taxon>
        <taxon>Spermatophyta</taxon>
        <taxon>Magnoliopsida</taxon>
        <taxon>eudicotyledons</taxon>
        <taxon>Gunneridae</taxon>
        <taxon>Pentapetalae</taxon>
        <taxon>asterids</taxon>
        <taxon>campanulids</taxon>
        <taxon>Asterales</taxon>
        <taxon>Asteraceae</taxon>
        <taxon>Asteroideae</taxon>
        <taxon>Heliantheae alliance</taxon>
        <taxon>Eupatorieae</taxon>
        <taxon>Mikania</taxon>
    </lineage>
</organism>
<dbReference type="GO" id="GO:1902387">
    <property type="term" value="F:ceramide 1-phosphate binding"/>
    <property type="evidence" value="ECO:0007669"/>
    <property type="project" value="TreeGrafter"/>
</dbReference>
<dbReference type="EMBL" id="SZYD01000005">
    <property type="protein sequence ID" value="KAD6119415.1"/>
    <property type="molecule type" value="Genomic_DNA"/>
</dbReference>
<accession>A0A5N6PBG3</accession>
<evidence type="ECO:0000313" key="3">
    <source>
        <dbReference type="Proteomes" id="UP000326396"/>
    </source>
</evidence>
<dbReference type="InterPro" id="IPR036497">
    <property type="entry name" value="GLTP_sf"/>
</dbReference>
<dbReference type="AlphaFoldDB" id="A0A5N6PBG3"/>
<dbReference type="OrthoDB" id="205255at2759"/>
<gene>
    <name evidence="2" type="ORF">E3N88_10686</name>
</gene>